<accession>A0A0U5FJ75</accession>
<keyword evidence="3" id="KW-1185">Reference proteome</keyword>
<proteinExistence type="predicted"/>
<name>A0A0U5FJ75_XANCI</name>
<dbReference type="EMBL" id="CCXZ01000182">
    <property type="protein sequence ID" value="CEG18429.1"/>
    <property type="molecule type" value="Genomic_DNA"/>
</dbReference>
<organism evidence="2 3">
    <name type="scientific">Xanthomonas citri pv. citri</name>
    <dbReference type="NCBI Taxonomy" id="611301"/>
    <lineage>
        <taxon>Bacteria</taxon>
        <taxon>Pseudomonadati</taxon>
        <taxon>Pseudomonadota</taxon>
        <taxon>Gammaproteobacteria</taxon>
        <taxon>Lysobacterales</taxon>
        <taxon>Lysobacteraceae</taxon>
        <taxon>Xanthomonas</taxon>
    </lineage>
</organism>
<evidence type="ECO:0000313" key="3">
    <source>
        <dbReference type="Proteomes" id="UP000052230"/>
    </source>
</evidence>
<dbReference type="Proteomes" id="UP000052230">
    <property type="component" value="Unassembled WGS sequence"/>
</dbReference>
<evidence type="ECO:0000256" key="1">
    <source>
        <dbReference type="SAM" id="MobiDB-lite"/>
    </source>
</evidence>
<reference evidence="2 3" key="1">
    <citation type="submission" date="2014-09" db="EMBL/GenBank/DDBJ databases">
        <authorList>
            <person name="Regsiter A."/>
        </authorList>
    </citation>
    <scope>NUCLEOTIDE SEQUENCE [LARGE SCALE GENOMIC DNA]</scope>
</reference>
<dbReference type="RefSeq" id="WP_087947483.1">
    <property type="nucleotide sequence ID" value="NZ_CP009031.1"/>
</dbReference>
<protein>
    <submittedName>
        <fullName evidence="2">Uncharacterized protein</fullName>
    </submittedName>
</protein>
<comment type="caution">
    <text evidence="2">The sequence shown here is derived from an EMBL/GenBank/DDBJ whole genome shotgun (WGS) entry which is preliminary data.</text>
</comment>
<feature type="region of interest" description="Disordered" evidence="1">
    <location>
        <begin position="71"/>
        <end position="93"/>
    </location>
</feature>
<dbReference type="AlphaFoldDB" id="A0A0U5FJ75"/>
<evidence type="ECO:0000313" key="2">
    <source>
        <dbReference type="EMBL" id="CEG18429.1"/>
    </source>
</evidence>
<gene>
    <name evidence="2" type="ORF">XAC3562_840083</name>
</gene>
<sequence>MVLVDVSGLMEAGFMESGPSAIHVSILASSLHEDAPAAEPMGLENEVFCIEENGSAGPYFRTSDFDRLEARAGTEVNSPTDPVSARQAGFRPC</sequence>